<dbReference type="GeneID" id="41958655"/>
<dbReference type="AlphaFoldDB" id="A0A6P8BDN9"/>
<feature type="compositionally biased region" description="Polar residues" evidence="1">
    <location>
        <begin position="249"/>
        <end position="286"/>
    </location>
</feature>
<evidence type="ECO:0000313" key="2">
    <source>
        <dbReference type="Proteomes" id="UP000515153"/>
    </source>
</evidence>
<evidence type="ECO:0000256" key="1">
    <source>
        <dbReference type="SAM" id="MobiDB-lite"/>
    </source>
</evidence>
<accession>A0A6P8BDN9</accession>
<feature type="compositionally biased region" description="Basic and acidic residues" evidence="1">
    <location>
        <begin position="38"/>
        <end position="49"/>
    </location>
</feature>
<feature type="region of interest" description="Disordered" evidence="1">
    <location>
        <begin position="392"/>
        <end position="414"/>
    </location>
</feature>
<reference evidence="3" key="2">
    <citation type="submission" date="2019-10" db="EMBL/GenBank/DDBJ databases">
        <authorList>
            <consortium name="NCBI Genome Project"/>
        </authorList>
    </citation>
    <scope>NUCLEOTIDE SEQUENCE</scope>
    <source>
        <strain evidence="3">NI907</strain>
    </source>
</reference>
<feature type="compositionally biased region" description="Polar residues" evidence="1">
    <location>
        <begin position="193"/>
        <end position="205"/>
    </location>
</feature>
<feature type="compositionally biased region" description="Low complexity" evidence="1">
    <location>
        <begin position="221"/>
        <end position="231"/>
    </location>
</feature>
<protein>
    <submittedName>
        <fullName evidence="3">Uncharacterized protein</fullName>
    </submittedName>
</protein>
<feature type="region of interest" description="Disordered" evidence="1">
    <location>
        <begin position="23"/>
        <end position="59"/>
    </location>
</feature>
<dbReference type="KEGG" id="pgri:PgNI_03693"/>
<feature type="region of interest" description="Disordered" evidence="1">
    <location>
        <begin position="354"/>
        <end position="377"/>
    </location>
</feature>
<proteinExistence type="predicted"/>
<dbReference type="RefSeq" id="XP_030985343.1">
    <property type="nucleotide sequence ID" value="XM_031123746.1"/>
</dbReference>
<sequence>MLRLPPTAIVIVASEVRAYEERRQSRRHVFQPGNDIKSVTEVESHDPERTSPSPSADVKIDGSDTSNLQDVLASSPGPFTLGSGGHDELAEALNNLAQGRSIILESPSLPVRLKTTRPDGTVSLSEHNNSLTLDSPPPENAATLYTVVKACVFRYGFVQVFFAVGDASVVIFAPSGFLGEHKVFAKTGYSSSPVAMSPGSNSSVTVPPETPPRSSSLQAGSRESWSSSVTSERLVTRYGRPPIVLLRSPESSSHAALRASQSQVRGESSASHANVTQPSLSSSLQLDGNHDFQIYNDEMPAAEQPQTPQNLPEARHRGRLGGPFTAPLTRIGMAHGSATTAARAAIAILTPTTVSRGDRARREPSPPGLNTPGFRGLYGGLENTDDAVLHEAGYRMTSRDSRDLEAERNREESR</sequence>
<feature type="region of interest" description="Disordered" evidence="1">
    <location>
        <begin position="249"/>
        <end position="287"/>
    </location>
</feature>
<keyword evidence="2" id="KW-1185">Reference proteome</keyword>
<name>A0A6P8BDN9_PYRGI</name>
<gene>
    <name evidence="3" type="ORF">PgNI_03693</name>
</gene>
<reference evidence="3" key="3">
    <citation type="submission" date="2025-08" db="UniProtKB">
        <authorList>
            <consortium name="RefSeq"/>
        </authorList>
    </citation>
    <scope>IDENTIFICATION</scope>
    <source>
        <strain evidence="3">NI907</strain>
    </source>
</reference>
<evidence type="ECO:0000313" key="3">
    <source>
        <dbReference type="RefSeq" id="XP_030985343.1"/>
    </source>
</evidence>
<reference evidence="3" key="1">
    <citation type="journal article" date="2019" name="Mol. Biol. Evol.">
        <title>Blast fungal genomes show frequent chromosomal changes, gene gains and losses, and effector gene turnover.</title>
        <authorList>
            <person name="Gomez Luciano L.B."/>
            <person name="Jason Tsai I."/>
            <person name="Chuma I."/>
            <person name="Tosa Y."/>
            <person name="Chen Y.H."/>
            <person name="Li J.Y."/>
            <person name="Li M.Y."/>
            <person name="Jade Lu M.Y."/>
            <person name="Nakayashiki H."/>
            <person name="Li W.H."/>
        </authorList>
    </citation>
    <scope>NUCLEOTIDE SEQUENCE</scope>
    <source>
        <strain evidence="3">NI907</strain>
    </source>
</reference>
<organism evidence="2 3">
    <name type="scientific">Pyricularia grisea</name>
    <name type="common">Crabgrass-specific blast fungus</name>
    <name type="synonym">Magnaporthe grisea</name>
    <dbReference type="NCBI Taxonomy" id="148305"/>
    <lineage>
        <taxon>Eukaryota</taxon>
        <taxon>Fungi</taxon>
        <taxon>Dikarya</taxon>
        <taxon>Ascomycota</taxon>
        <taxon>Pezizomycotina</taxon>
        <taxon>Sordariomycetes</taxon>
        <taxon>Sordariomycetidae</taxon>
        <taxon>Magnaporthales</taxon>
        <taxon>Pyriculariaceae</taxon>
        <taxon>Pyricularia</taxon>
    </lineage>
</organism>
<dbReference type="Proteomes" id="UP000515153">
    <property type="component" value="Unplaced"/>
</dbReference>
<feature type="region of interest" description="Disordered" evidence="1">
    <location>
        <begin position="193"/>
        <end position="231"/>
    </location>
</feature>